<keyword evidence="1" id="KW-0472">Membrane</keyword>
<feature type="transmembrane region" description="Helical" evidence="1">
    <location>
        <begin position="52"/>
        <end position="80"/>
    </location>
</feature>
<dbReference type="AlphaFoldDB" id="A0A845GFT7"/>
<evidence type="ECO:0000313" key="3">
    <source>
        <dbReference type="Proteomes" id="UP000447355"/>
    </source>
</evidence>
<reference evidence="2" key="1">
    <citation type="submission" date="2019-12" db="EMBL/GenBank/DDBJ databases">
        <title>Novel species isolated from a subtropical stream in China.</title>
        <authorList>
            <person name="Lu H."/>
        </authorList>
    </citation>
    <scope>NUCLEOTIDE SEQUENCE [LARGE SCALE GENOMIC DNA]</scope>
    <source>
        <strain evidence="2">FT81W</strain>
    </source>
</reference>
<dbReference type="EMBL" id="WWCX01000001">
    <property type="protein sequence ID" value="MYM92370.1"/>
    <property type="molecule type" value="Genomic_DNA"/>
</dbReference>
<protein>
    <submittedName>
        <fullName evidence="2">Uncharacterized protein</fullName>
    </submittedName>
</protein>
<name>A0A845GFT7_9BURK</name>
<dbReference type="RefSeq" id="WP_161081643.1">
    <property type="nucleotide sequence ID" value="NZ_WWCX01000001.1"/>
</dbReference>
<feature type="transmembrane region" description="Helical" evidence="1">
    <location>
        <begin position="87"/>
        <end position="105"/>
    </location>
</feature>
<accession>A0A845GFT7</accession>
<evidence type="ECO:0000313" key="2">
    <source>
        <dbReference type="EMBL" id="MYM92370.1"/>
    </source>
</evidence>
<comment type="caution">
    <text evidence="2">The sequence shown here is derived from an EMBL/GenBank/DDBJ whole genome shotgun (WGS) entry which is preliminary data.</text>
</comment>
<keyword evidence="1" id="KW-1133">Transmembrane helix</keyword>
<evidence type="ECO:0000256" key="1">
    <source>
        <dbReference type="SAM" id="Phobius"/>
    </source>
</evidence>
<proteinExistence type="predicted"/>
<feature type="transmembrane region" description="Helical" evidence="1">
    <location>
        <begin position="111"/>
        <end position="128"/>
    </location>
</feature>
<feature type="transmembrane region" description="Helical" evidence="1">
    <location>
        <begin position="21"/>
        <end position="40"/>
    </location>
</feature>
<gene>
    <name evidence="2" type="ORF">GTP90_00680</name>
</gene>
<dbReference type="Proteomes" id="UP000447355">
    <property type="component" value="Unassembled WGS sequence"/>
</dbReference>
<sequence length="143" mass="15283">MKDKLRLVLASLKTVKPHWRELFVLIWFCGMYAFAVHQAHGLAGELSASHNSIPLIAVVLCGASFMLRIGSLVMIPVLALTASGSTLWPSIVCTGMAVGACTLVMTGQAYYFAAIAMLCLAMTWKSVAANRVAMHSTGEQPVA</sequence>
<organism evidence="2 3">
    <name type="scientific">Duganella vulcania</name>
    <dbReference type="NCBI Taxonomy" id="2692166"/>
    <lineage>
        <taxon>Bacteria</taxon>
        <taxon>Pseudomonadati</taxon>
        <taxon>Pseudomonadota</taxon>
        <taxon>Betaproteobacteria</taxon>
        <taxon>Burkholderiales</taxon>
        <taxon>Oxalobacteraceae</taxon>
        <taxon>Telluria group</taxon>
        <taxon>Duganella</taxon>
    </lineage>
</organism>
<keyword evidence="1" id="KW-0812">Transmembrane</keyword>